<feature type="transmembrane region" description="Helical" evidence="10">
    <location>
        <begin position="398"/>
        <end position="419"/>
    </location>
</feature>
<feature type="transmembrane region" description="Helical" evidence="10">
    <location>
        <begin position="59"/>
        <end position="82"/>
    </location>
</feature>
<dbReference type="RefSeq" id="WP_288198244.1">
    <property type="nucleotide sequence ID" value="NZ_LT608334.1"/>
</dbReference>
<protein>
    <recommendedName>
        <fullName evidence="9">Multidrug-efflux transporter</fullName>
    </recommendedName>
</protein>
<accession>A0A212LMX5</accession>
<comment type="subcellular location">
    <subcellularLocation>
        <location evidence="1">Cell inner membrane</location>
        <topology evidence="1">Multi-pass membrane protein</topology>
    </subcellularLocation>
</comment>
<feature type="transmembrane region" description="Helical" evidence="10">
    <location>
        <begin position="20"/>
        <end position="39"/>
    </location>
</feature>
<dbReference type="GO" id="GO:0006811">
    <property type="term" value="P:monoatomic ion transport"/>
    <property type="evidence" value="ECO:0007669"/>
    <property type="project" value="UniProtKB-KW"/>
</dbReference>
<dbReference type="InterPro" id="IPR048279">
    <property type="entry name" value="MdtK-like"/>
</dbReference>
<dbReference type="GO" id="GO:0005886">
    <property type="term" value="C:plasma membrane"/>
    <property type="evidence" value="ECO:0007669"/>
    <property type="project" value="UniProtKB-SubCell"/>
</dbReference>
<evidence type="ECO:0000256" key="8">
    <source>
        <dbReference type="ARBA" id="ARBA00023136"/>
    </source>
</evidence>
<feature type="transmembrane region" description="Helical" evidence="10">
    <location>
        <begin position="326"/>
        <end position="346"/>
    </location>
</feature>
<feature type="transmembrane region" description="Helical" evidence="10">
    <location>
        <begin position="201"/>
        <end position="222"/>
    </location>
</feature>
<dbReference type="Pfam" id="PF01554">
    <property type="entry name" value="MatE"/>
    <property type="match status" value="2"/>
</dbReference>
<evidence type="ECO:0000256" key="6">
    <source>
        <dbReference type="ARBA" id="ARBA00022989"/>
    </source>
</evidence>
<reference evidence="11" key="1">
    <citation type="submission" date="2016-08" db="EMBL/GenBank/DDBJ databases">
        <authorList>
            <person name="Seilhamer J.J."/>
        </authorList>
    </citation>
    <scope>NUCLEOTIDE SEQUENCE</scope>
    <source>
        <strain evidence="11">86</strain>
    </source>
</reference>
<evidence type="ECO:0000256" key="5">
    <source>
        <dbReference type="ARBA" id="ARBA00022692"/>
    </source>
</evidence>
<evidence type="ECO:0000256" key="10">
    <source>
        <dbReference type="SAM" id="Phobius"/>
    </source>
</evidence>
<dbReference type="GO" id="GO:0015297">
    <property type="term" value="F:antiporter activity"/>
    <property type="evidence" value="ECO:0007669"/>
    <property type="project" value="UniProtKB-KW"/>
</dbReference>
<dbReference type="InterPro" id="IPR002528">
    <property type="entry name" value="MATE_fam"/>
</dbReference>
<evidence type="ECO:0000256" key="4">
    <source>
        <dbReference type="ARBA" id="ARBA00022475"/>
    </source>
</evidence>
<feature type="transmembrane region" description="Helical" evidence="10">
    <location>
        <begin position="135"/>
        <end position="157"/>
    </location>
</feature>
<keyword evidence="6 10" id="KW-1133">Transmembrane helix</keyword>
<evidence type="ECO:0000256" key="9">
    <source>
        <dbReference type="ARBA" id="ARBA00031636"/>
    </source>
</evidence>
<feature type="transmembrane region" description="Helical" evidence="10">
    <location>
        <begin position="366"/>
        <end position="386"/>
    </location>
</feature>
<evidence type="ECO:0000256" key="3">
    <source>
        <dbReference type="ARBA" id="ARBA00022449"/>
    </source>
</evidence>
<keyword evidence="2" id="KW-0813">Transport</keyword>
<sequence>MTGRDQAPNPYLHGSLARVFARTAAPIVLFMTVNGLYAVVDALLLGRLAGPKALTAVTLMFPVSLLIIALQTMVSSGMASLVARRIGAGDIRAAEGTVTAANLLALSVAGLLIAALAVGSGPLARALSNGDPELARMGLLFVSIMVTGAPLSFLLSIQGNALRSEGRVGATATISVAMTFLNIALSSLLIGWFGLGVAGSAAGTLLAQAAAIAAVAVYRLAGRTPLPLYARGTGSILANWKEIVVLGAPASLGLLGFSLSSGLIIADIQLWSTADPAATVAAYGVVTRILTFAFLPLLGMSMACQSIVGNNFGAGLGERVRTTLKIAFIIAVVYAAIFEGAFVFLARPLGALFVDAPLVIAEVARVMPLISITYVLSAPLMILAGYYQALGMAGSAAVLNLVRTYVIGLPLFALLPLAAGEIGIWIAYPVGDVAMLGVVAGLLARNARRRRLAWGLFHGHAA</sequence>
<keyword evidence="7" id="KW-0406">Ion transport</keyword>
<feature type="transmembrane region" description="Helical" evidence="10">
    <location>
        <begin position="103"/>
        <end position="123"/>
    </location>
</feature>
<dbReference type="NCBIfam" id="TIGR00797">
    <property type="entry name" value="matE"/>
    <property type="match status" value="1"/>
</dbReference>
<evidence type="ECO:0000256" key="1">
    <source>
        <dbReference type="ARBA" id="ARBA00004429"/>
    </source>
</evidence>
<dbReference type="PANTHER" id="PTHR43298">
    <property type="entry name" value="MULTIDRUG RESISTANCE PROTEIN NORM-RELATED"/>
    <property type="match status" value="1"/>
</dbReference>
<keyword evidence="5 10" id="KW-0812">Transmembrane</keyword>
<dbReference type="PANTHER" id="PTHR43298:SF2">
    <property type="entry name" value="FMN_FAD EXPORTER YEEO-RELATED"/>
    <property type="match status" value="1"/>
</dbReference>
<keyword evidence="3" id="KW-0050">Antiport</keyword>
<dbReference type="PIRSF" id="PIRSF006603">
    <property type="entry name" value="DinF"/>
    <property type="match status" value="1"/>
</dbReference>
<dbReference type="AlphaFoldDB" id="A0A212LMX5"/>
<dbReference type="GO" id="GO:0042910">
    <property type="term" value="F:xenobiotic transmembrane transporter activity"/>
    <property type="evidence" value="ECO:0007669"/>
    <property type="project" value="InterPro"/>
</dbReference>
<keyword evidence="8 10" id="KW-0472">Membrane</keyword>
<evidence type="ECO:0000256" key="7">
    <source>
        <dbReference type="ARBA" id="ARBA00023065"/>
    </source>
</evidence>
<organism evidence="11">
    <name type="scientific">uncultured Pleomorphomonas sp</name>
    <dbReference type="NCBI Taxonomy" id="442121"/>
    <lineage>
        <taxon>Bacteria</taxon>
        <taxon>Pseudomonadati</taxon>
        <taxon>Pseudomonadota</taxon>
        <taxon>Alphaproteobacteria</taxon>
        <taxon>Hyphomicrobiales</taxon>
        <taxon>Pleomorphomonadaceae</taxon>
        <taxon>Pleomorphomonas</taxon>
        <taxon>environmental samples</taxon>
    </lineage>
</organism>
<keyword evidence="4" id="KW-1003">Cell membrane</keyword>
<evidence type="ECO:0000256" key="2">
    <source>
        <dbReference type="ARBA" id="ARBA00022448"/>
    </source>
</evidence>
<feature type="transmembrane region" description="Helical" evidence="10">
    <location>
        <begin position="277"/>
        <end position="298"/>
    </location>
</feature>
<gene>
    <name evidence="11" type="ORF">KL86PLE_90075</name>
</gene>
<dbReference type="InterPro" id="IPR050222">
    <property type="entry name" value="MATE_MdtK"/>
</dbReference>
<proteinExistence type="predicted"/>
<name>A0A212LMX5_9HYPH</name>
<feature type="transmembrane region" description="Helical" evidence="10">
    <location>
        <begin position="243"/>
        <end position="265"/>
    </location>
</feature>
<evidence type="ECO:0000313" key="11">
    <source>
        <dbReference type="EMBL" id="SCM78779.1"/>
    </source>
</evidence>
<feature type="transmembrane region" description="Helical" evidence="10">
    <location>
        <begin position="169"/>
        <end position="195"/>
    </location>
</feature>
<feature type="transmembrane region" description="Helical" evidence="10">
    <location>
        <begin position="425"/>
        <end position="444"/>
    </location>
</feature>
<dbReference type="EMBL" id="FMJD01000013">
    <property type="protein sequence ID" value="SCM78779.1"/>
    <property type="molecule type" value="Genomic_DNA"/>
</dbReference>